<sequence>MRTSPALRPAATVLAVAASLALGLVALGAGSAVAADTDVTWTVRTASNALGADRTGFEYTVDPGGTVDDAMVVANHGTTPLDLAVYAADGYTTDSGGFDLLVAGEKSHGVGAFVATKADHVTVPAGETVDVPFTVTVPDDATPGDYAGGLVTSLQAPDDEAGIDVDRRLGIRVDLHVGGELAPALAIEDVHVAYSGTLNPFGSGDATVTYTLHNTGNTALSAAQAASTSGPFGWLTTSAAAVAAPPELLPGESWEVTATVPDVTPAFRLTATATVSPLLTDASGSTTSLAPVVVTAGTWAVPWTLIALVVLLAAAVVVGLRVLRRRRAQSKEREDARVQEAVADALREREVTTH</sequence>
<keyword evidence="1" id="KW-0472">Membrane</keyword>
<dbReference type="AlphaFoldDB" id="A0A919TZF1"/>
<protein>
    <recommendedName>
        <fullName evidence="5">DUF916 domain-containing protein</fullName>
    </recommendedName>
</protein>
<dbReference type="Proteomes" id="UP000632740">
    <property type="component" value="Unassembled WGS sequence"/>
</dbReference>
<name>A0A919TZF1_9CELL</name>
<reference evidence="3" key="1">
    <citation type="submission" date="2021-01" db="EMBL/GenBank/DDBJ databases">
        <title>Whole genome shotgun sequence of Cellulomonas chitinilytica NBRC 110799.</title>
        <authorList>
            <person name="Komaki H."/>
            <person name="Tamura T."/>
        </authorList>
    </citation>
    <scope>NUCLEOTIDE SEQUENCE</scope>
    <source>
        <strain evidence="3">NBRC 110799</strain>
    </source>
</reference>
<keyword evidence="4" id="KW-1185">Reference proteome</keyword>
<accession>A0A919TZF1</accession>
<keyword evidence="1" id="KW-1133">Transmembrane helix</keyword>
<evidence type="ECO:0000313" key="3">
    <source>
        <dbReference type="EMBL" id="GIG20798.1"/>
    </source>
</evidence>
<evidence type="ECO:0000256" key="1">
    <source>
        <dbReference type="SAM" id="Phobius"/>
    </source>
</evidence>
<keyword evidence="2" id="KW-0732">Signal</keyword>
<dbReference type="EMBL" id="BONK01000004">
    <property type="protein sequence ID" value="GIG20798.1"/>
    <property type="molecule type" value="Genomic_DNA"/>
</dbReference>
<comment type="caution">
    <text evidence="3">The sequence shown here is derived from an EMBL/GenBank/DDBJ whole genome shotgun (WGS) entry which is preliminary data.</text>
</comment>
<evidence type="ECO:0000313" key="4">
    <source>
        <dbReference type="Proteomes" id="UP000632740"/>
    </source>
</evidence>
<gene>
    <name evidence="3" type="ORF">Cch01nite_15220</name>
</gene>
<dbReference type="RefSeq" id="WP_203750723.1">
    <property type="nucleotide sequence ID" value="NZ_BONK01000004.1"/>
</dbReference>
<evidence type="ECO:0008006" key="5">
    <source>
        <dbReference type="Google" id="ProtNLM"/>
    </source>
</evidence>
<organism evidence="3 4">
    <name type="scientific">Cellulomonas chitinilytica</name>
    <dbReference type="NCBI Taxonomy" id="398759"/>
    <lineage>
        <taxon>Bacteria</taxon>
        <taxon>Bacillati</taxon>
        <taxon>Actinomycetota</taxon>
        <taxon>Actinomycetes</taxon>
        <taxon>Micrococcales</taxon>
        <taxon>Cellulomonadaceae</taxon>
        <taxon>Cellulomonas</taxon>
    </lineage>
</organism>
<keyword evidence="1" id="KW-0812">Transmembrane</keyword>
<evidence type="ECO:0000256" key="2">
    <source>
        <dbReference type="SAM" id="SignalP"/>
    </source>
</evidence>
<feature type="signal peptide" evidence="2">
    <location>
        <begin position="1"/>
        <end position="34"/>
    </location>
</feature>
<feature type="transmembrane region" description="Helical" evidence="1">
    <location>
        <begin position="299"/>
        <end position="323"/>
    </location>
</feature>
<proteinExistence type="predicted"/>
<feature type="chain" id="PRO_5037620404" description="DUF916 domain-containing protein" evidence="2">
    <location>
        <begin position="35"/>
        <end position="354"/>
    </location>
</feature>